<evidence type="ECO:0000313" key="3">
    <source>
        <dbReference type="Proteomes" id="UP000184330"/>
    </source>
</evidence>
<name>A0A1L7XG73_9HELO</name>
<dbReference type="InterPro" id="IPR003615">
    <property type="entry name" value="HNH_nuc"/>
</dbReference>
<sequence length="467" mass="52951">MSAHQHVYLREPATVIPGPVPKQYEFLKAPGPLRKYRINFRHPAYARDDNPLFTLYAWDHVEGGIHHGLAHNACSIFADNRIDGYLSRTCDGEHGERIKAAWDDFLPAADTDYYFYRQASTNMVFRADSALPPSGESRPPYRWPVVANFQGWKFPSVMPEIWTRCERTQGTGSNTAPQSTLTAAIRQRDVSCRITAFESGTEVAHLVPEHERQWFLSNSMATWNTDLTLDPDNLLRDFSNAVLLRSDMHTAFDQRKFVFFPKDSEGFVLHMLEPTSDIGLLYHNTRLNIPQCSLEFLLRGERVVEEVTNAIVLGRKGTASRSNSPTKRSRIAAGLDEEDDEYTPKRHRICEAASAQCSFDSSLSTLEDTIGAGHGQLPSHLHTMDTAQSSWQSENGEIMELPPENVYIEGLQRKALAQQRPPGYVLQRSPYDRHRPAKDELELMGVEIIESLDDDLYDTDLWTDPPT</sequence>
<gene>
    <name evidence="2" type="ORF">PAC_13937</name>
</gene>
<dbReference type="Pfam" id="PF13391">
    <property type="entry name" value="HNH_2"/>
    <property type="match status" value="1"/>
</dbReference>
<organism evidence="2 3">
    <name type="scientific">Phialocephala subalpina</name>
    <dbReference type="NCBI Taxonomy" id="576137"/>
    <lineage>
        <taxon>Eukaryota</taxon>
        <taxon>Fungi</taxon>
        <taxon>Dikarya</taxon>
        <taxon>Ascomycota</taxon>
        <taxon>Pezizomycotina</taxon>
        <taxon>Leotiomycetes</taxon>
        <taxon>Helotiales</taxon>
        <taxon>Mollisiaceae</taxon>
        <taxon>Phialocephala</taxon>
        <taxon>Phialocephala fortinii species complex</taxon>
    </lineage>
</organism>
<dbReference type="OrthoDB" id="2142759at2759"/>
<accession>A0A1L7XG73</accession>
<dbReference type="AlphaFoldDB" id="A0A1L7XG73"/>
<evidence type="ECO:0000259" key="1">
    <source>
        <dbReference type="Pfam" id="PF13391"/>
    </source>
</evidence>
<protein>
    <recommendedName>
        <fullName evidence="1">HNH nuclease domain-containing protein</fullName>
    </recommendedName>
</protein>
<proteinExistence type="predicted"/>
<dbReference type="STRING" id="576137.A0A1L7XG73"/>
<keyword evidence="3" id="KW-1185">Reference proteome</keyword>
<reference evidence="2 3" key="1">
    <citation type="submission" date="2016-03" db="EMBL/GenBank/DDBJ databases">
        <authorList>
            <person name="Ploux O."/>
        </authorList>
    </citation>
    <scope>NUCLEOTIDE SEQUENCE [LARGE SCALE GENOMIC DNA]</scope>
    <source>
        <strain evidence="2 3">UAMH 11012</strain>
    </source>
</reference>
<dbReference type="Proteomes" id="UP000184330">
    <property type="component" value="Unassembled WGS sequence"/>
</dbReference>
<feature type="domain" description="HNH nuclease" evidence="1">
    <location>
        <begin position="192"/>
        <end position="259"/>
    </location>
</feature>
<dbReference type="EMBL" id="FJOG01000025">
    <property type="protein sequence ID" value="CZR64040.1"/>
    <property type="molecule type" value="Genomic_DNA"/>
</dbReference>
<evidence type="ECO:0000313" key="2">
    <source>
        <dbReference type="EMBL" id="CZR64040.1"/>
    </source>
</evidence>